<keyword evidence="1" id="KW-0805">Transcription regulation</keyword>
<evidence type="ECO:0000256" key="1">
    <source>
        <dbReference type="ARBA" id="ARBA00023015"/>
    </source>
</evidence>
<keyword evidence="6" id="KW-1185">Reference proteome</keyword>
<dbReference type="InterPro" id="IPR051127">
    <property type="entry name" value="Fungal_SecMet_Regulators"/>
</dbReference>
<dbReference type="Proteomes" id="UP000319663">
    <property type="component" value="Unassembled WGS sequence"/>
</dbReference>
<reference evidence="5 6" key="1">
    <citation type="submission" date="2019-06" db="EMBL/GenBank/DDBJ databases">
        <title>Wine fermentation using esterase from Monascus purpureus.</title>
        <authorList>
            <person name="Geng C."/>
            <person name="Zhang Y."/>
        </authorList>
    </citation>
    <scope>NUCLEOTIDE SEQUENCE [LARGE SCALE GENOMIC DNA]</scope>
    <source>
        <strain evidence="5">HQ1</strain>
    </source>
</reference>
<dbReference type="GO" id="GO:0000435">
    <property type="term" value="P:positive regulation of transcription from RNA polymerase II promoter by galactose"/>
    <property type="evidence" value="ECO:0007669"/>
    <property type="project" value="TreeGrafter"/>
</dbReference>
<evidence type="ECO:0000256" key="3">
    <source>
        <dbReference type="ARBA" id="ARBA00023242"/>
    </source>
</evidence>
<organism evidence="5 6">
    <name type="scientific">Monascus purpureus</name>
    <name type="common">Red mold</name>
    <name type="synonym">Monascus anka</name>
    <dbReference type="NCBI Taxonomy" id="5098"/>
    <lineage>
        <taxon>Eukaryota</taxon>
        <taxon>Fungi</taxon>
        <taxon>Dikarya</taxon>
        <taxon>Ascomycota</taxon>
        <taxon>Pezizomycotina</taxon>
        <taxon>Eurotiomycetes</taxon>
        <taxon>Eurotiomycetidae</taxon>
        <taxon>Eurotiales</taxon>
        <taxon>Aspergillaceae</taxon>
        <taxon>Monascus</taxon>
    </lineage>
</organism>
<dbReference type="CDD" id="cd12148">
    <property type="entry name" value="fungal_TF_MHR"/>
    <property type="match status" value="1"/>
</dbReference>
<evidence type="ECO:0008006" key="7">
    <source>
        <dbReference type="Google" id="ProtNLM"/>
    </source>
</evidence>
<protein>
    <recommendedName>
        <fullName evidence="7">Transcription factor domain-containing protein</fullName>
    </recommendedName>
</protein>
<dbReference type="GO" id="GO:0000978">
    <property type="term" value="F:RNA polymerase II cis-regulatory region sequence-specific DNA binding"/>
    <property type="evidence" value="ECO:0007669"/>
    <property type="project" value="TreeGrafter"/>
</dbReference>
<evidence type="ECO:0000313" key="5">
    <source>
        <dbReference type="EMBL" id="TQB71398.1"/>
    </source>
</evidence>
<dbReference type="STRING" id="5098.A0A507QTZ8"/>
<feature type="region of interest" description="Disordered" evidence="4">
    <location>
        <begin position="201"/>
        <end position="227"/>
    </location>
</feature>
<dbReference type="EMBL" id="VIFY01000082">
    <property type="protein sequence ID" value="TQB71398.1"/>
    <property type="molecule type" value="Genomic_DNA"/>
</dbReference>
<keyword evidence="3" id="KW-0539">Nucleus</keyword>
<proteinExistence type="predicted"/>
<feature type="compositionally biased region" description="Low complexity" evidence="4">
    <location>
        <begin position="204"/>
        <end position="215"/>
    </location>
</feature>
<evidence type="ECO:0000256" key="2">
    <source>
        <dbReference type="ARBA" id="ARBA00023163"/>
    </source>
</evidence>
<sequence length="371" mass="41176">MISYARLIPKVWNFVVGWRRRPRVRTTDTCSYLDYQVRVWVQSIPPDLQFDPTWRSLSGPRHTGRVMTLQVLLALQANHLRILLYRQNLLNSSYIEMDVSGASTAVDAAKNTIHMIDYFSQVVPVYFQHPEPFNYFLLSALAALFLAVLHAPARFSQVCRSEFYMAVDLVRRSSTRVETSRRLQKIIRSLKLIQRNLNLEQGKSRSGNRSSKSINATTIPGTPSSHNVGVKDIHPRPPVNPQIPSLAQLPSPDEAPIFPALSPVTGDTAVGIGNTSCDDLTNFFEIAGAYFLEPRETTTPAPAPDIGGQMNTSTLCCDAVRDSLDNGDSNLPRVSTDISNPVDGVDFSQVPGMEFFQAEDESLTQIVAGLL</sequence>
<evidence type="ECO:0000313" key="6">
    <source>
        <dbReference type="Proteomes" id="UP000319663"/>
    </source>
</evidence>
<keyword evidence="2" id="KW-0804">Transcription</keyword>
<dbReference type="AlphaFoldDB" id="A0A507QTZ8"/>
<dbReference type="PANTHER" id="PTHR47424">
    <property type="entry name" value="REGULATORY PROTEIN GAL4"/>
    <property type="match status" value="1"/>
</dbReference>
<feature type="compositionally biased region" description="Polar residues" evidence="4">
    <location>
        <begin position="216"/>
        <end position="227"/>
    </location>
</feature>
<gene>
    <name evidence="5" type="ORF">MPDQ_007610</name>
</gene>
<comment type="caution">
    <text evidence="5">The sequence shown here is derived from an EMBL/GenBank/DDBJ whole genome shotgun (WGS) entry which is preliminary data.</text>
</comment>
<dbReference type="PANTHER" id="PTHR47424:SF5">
    <property type="entry name" value="ZN(II)2CYS6 TRANSCRIPTION FACTOR (EUROFUNG)"/>
    <property type="match status" value="1"/>
</dbReference>
<dbReference type="GO" id="GO:0005634">
    <property type="term" value="C:nucleus"/>
    <property type="evidence" value="ECO:0007669"/>
    <property type="project" value="TreeGrafter"/>
</dbReference>
<name>A0A507QTZ8_MONPU</name>
<accession>A0A507QTZ8</accession>
<evidence type="ECO:0000256" key="4">
    <source>
        <dbReference type="SAM" id="MobiDB-lite"/>
    </source>
</evidence>
<dbReference type="GO" id="GO:0000981">
    <property type="term" value="F:DNA-binding transcription factor activity, RNA polymerase II-specific"/>
    <property type="evidence" value="ECO:0007669"/>
    <property type="project" value="TreeGrafter"/>
</dbReference>